<feature type="transmembrane region" description="Helical" evidence="7">
    <location>
        <begin position="232"/>
        <end position="259"/>
    </location>
</feature>
<dbReference type="EMBL" id="JBHSCW010000001">
    <property type="protein sequence ID" value="MFC4350058.1"/>
    <property type="molecule type" value="Genomic_DNA"/>
</dbReference>
<dbReference type="PANTHER" id="PTHR43163:SF6">
    <property type="entry name" value="DIPEPTIDE TRANSPORT SYSTEM PERMEASE PROTEIN DPPB-RELATED"/>
    <property type="match status" value="1"/>
</dbReference>
<keyword evidence="10" id="KW-1185">Reference proteome</keyword>
<feature type="transmembrane region" description="Helical" evidence="7">
    <location>
        <begin position="99"/>
        <end position="119"/>
    </location>
</feature>
<evidence type="ECO:0000259" key="8">
    <source>
        <dbReference type="PROSITE" id="PS50928"/>
    </source>
</evidence>
<keyword evidence="2 7" id="KW-0813">Transport</keyword>
<proteinExistence type="inferred from homology"/>
<keyword evidence="3" id="KW-1003">Cell membrane</keyword>
<feature type="transmembrane region" description="Helical" evidence="7">
    <location>
        <begin position="12"/>
        <end position="30"/>
    </location>
</feature>
<feature type="transmembrane region" description="Helical" evidence="7">
    <location>
        <begin position="179"/>
        <end position="198"/>
    </location>
</feature>
<evidence type="ECO:0000313" key="9">
    <source>
        <dbReference type="EMBL" id="MFC4350058.1"/>
    </source>
</evidence>
<evidence type="ECO:0000256" key="7">
    <source>
        <dbReference type="RuleBase" id="RU363032"/>
    </source>
</evidence>
<keyword evidence="4 7" id="KW-0812">Transmembrane</keyword>
<feature type="domain" description="ABC transmembrane type-1" evidence="8">
    <location>
        <begin position="95"/>
        <end position="302"/>
    </location>
</feature>
<protein>
    <submittedName>
        <fullName evidence="9">ABC transporter permease</fullName>
    </submittedName>
</protein>
<dbReference type="Gene3D" id="1.10.3720.10">
    <property type="entry name" value="MetI-like"/>
    <property type="match status" value="1"/>
</dbReference>
<comment type="subcellular location">
    <subcellularLocation>
        <location evidence="1 7">Cell membrane</location>
        <topology evidence="1 7">Multi-pass membrane protein</topology>
    </subcellularLocation>
</comment>
<dbReference type="Proteomes" id="UP001595799">
    <property type="component" value="Unassembled WGS sequence"/>
</dbReference>
<comment type="similarity">
    <text evidence="7">Belongs to the binding-protein-dependent transport system permease family.</text>
</comment>
<dbReference type="PANTHER" id="PTHR43163">
    <property type="entry name" value="DIPEPTIDE TRANSPORT SYSTEM PERMEASE PROTEIN DPPB-RELATED"/>
    <property type="match status" value="1"/>
</dbReference>
<dbReference type="PROSITE" id="PS50928">
    <property type="entry name" value="ABC_TM1"/>
    <property type="match status" value="1"/>
</dbReference>
<dbReference type="Pfam" id="PF00528">
    <property type="entry name" value="BPD_transp_1"/>
    <property type="match status" value="1"/>
</dbReference>
<feature type="transmembrane region" description="Helical" evidence="7">
    <location>
        <begin position="131"/>
        <end position="159"/>
    </location>
</feature>
<comment type="caution">
    <text evidence="9">The sequence shown here is derived from an EMBL/GenBank/DDBJ whole genome shotgun (WGS) entry which is preliminary data.</text>
</comment>
<accession>A0ABV8UGX0</accession>
<sequence length="313" mass="34016">MWVFLVRRTGLGVVIVAVAVTLLYAMIHAVPGDPASVILGPRATPELRAELRAQLGLDEPFVVQILNFFGNMLQGDFGRDIVRGRPVSEIVFDQLPHTVILVFTAIGWAALVGIPLGCFSAIKRNTWIDRVLGFFSVAVIAVPSFVISIYVLLVFALWLGLFPTMGIGEPTFLSRLQHLVLPALAVGLAWVGYIARMVRASMLEVMGENHIRTARAFGLPEWRVVLNYALPIAVLPTITVLGVGIGYLISAAVFAEIVFSRPGLGSLIYESVGKRNYPVVMGSVVMSTVLFVVCTTVADMINALIDPRSRESL</sequence>
<dbReference type="RefSeq" id="WP_382420137.1">
    <property type="nucleotide sequence ID" value="NZ_JBHSCW010000001.1"/>
</dbReference>
<keyword evidence="5 7" id="KW-1133">Transmembrane helix</keyword>
<dbReference type="Pfam" id="PF19300">
    <property type="entry name" value="BPD_transp_1_N"/>
    <property type="match status" value="1"/>
</dbReference>
<reference evidence="10" key="1">
    <citation type="journal article" date="2019" name="Int. J. Syst. Evol. Microbiol.">
        <title>The Global Catalogue of Microorganisms (GCM) 10K type strain sequencing project: providing services to taxonomists for standard genome sequencing and annotation.</title>
        <authorList>
            <consortium name="The Broad Institute Genomics Platform"/>
            <consortium name="The Broad Institute Genome Sequencing Center for Infectious Disease"/>
            <person name="Wu L."/>
            <person name="Ma J."/>
        </authorList>
    </citation>
    <scope>NUCLEOTIDE SEQUENCE [LARGE SCALE GENOMIC DNA]</scope>
    <source>
        <strain evidence="10">CECT 8472</strain>
    </source>
</reference>
<evidence type="ECO:0000313" key="10">
    <source>
        <dbReference type="Proteomes" id="UP001595799"/>
    </source>
</evidence>
<evidence type="ECO:0000256" key="1">
    <source>
        <dbReference type="ARBA" id="ARBA00004651"/>
    </source>
</evidence>
<dbReference type="SUPFAM" id="SSF161098">
    <property type="entry name" value="MetI-like"/>
    <property type="match status" value="1"/>
</dbReference>
<dbReference type="CDD" id="cd06261">
    <property type="entry name" value="TM_PBP2"/>
    <property type="match status" value="1"/>
</dbReference>
<evidence type="ECO:0000256" key="6">
    <source>
        <dbReference type="ARBA" id="ARBA00023136"/>
    </source>
</evidence>
<evidence type="ECO:0000256" key="3">
    <source>
        <dbReference type="ARBA" id="ARBA00022475"/>
    </source>
</evidence>
<name>A0ABV8UGX0_9PROT</name>
<gene>
    <name evidence="9" type="ORF">ACFOW6_00735</name>
</gene>
<dbReference type="InterPro" id="IPR035906">
    <property type="entry name" value="MetI-like_sf"/>
</dbReference>
<dbReference type="InterPro" id="IPR000515">
    <property type="entry name" value="MetI-like"/>
</dbReference>
<dbReference type="InterPro" id="IPR045621">
    <property type="entry name" value="BPD_transp_1_N"/>
</dbReference>
<evidence type="ECO:0000256" key="2">
    <source>
        <dbReference type="ARBA" id="ARBA00022448"/>
    </source>
</evidence>
<organism evidence="9 10">
    <name type="scientific">Fodinicurvata halophila</name>
    <dbReference type="NCBI Taxonomy" id="1419723"/>
    <lineage>
        <taxon>Bacteria</taxon>
        <taxon>Pseudomonadati</taxon>
        <taxon>Pseudomonadota</taxon>
        <taxon>Alphaproteobacteria</taxon>
        <taxon>Rhodospirillales</taxon>
        <taxon>Rhodovibrionaceae</taxon>
        <taxon>Fodinicurvata</taxon>
    </lineage>
</organism>
<evidence type="ECO:0000256" key="5">
    <source>
        <dbReference type="ARBA" id="ARBA00022989"/>
    </source>
</evidence>
<feature type="transmembrane region" description="Helical" evidence="7">
    <location>
        <begin position="279"/>
        <end position="305"/>
    </location>
</feature>
<evidence type="ECO:0000256" key="4">
    <source>
        <dbReference type="ARBA" id="ARBA00022692"/>
    </source>
</evidence>
<keyword evidence="6 7" id="KW-0472">Membrane</keyword>